<gene>
    <name evidence="4" type="ORF">SAMN05444165_0966</name>
</gene>
<dbReference type="Gene3D" id="1.20.1050.10">
    <property type="match status" value="1"/>
</dbReference>
<dbReference type="AlphaFoldDB" id="A0A1N6GTX9"/>
<dbReference type="Gene3D" id="3.40.30.10">
    <property type="entry name" value="Glutaredoxin"/>
    <property type="match status" value="1"/>
</dbReference>
<dbReference type="InterPro" id="IPR036282">
    <property type="entry name" value="Glutathione-S-Trfase_C_sf"/>
</dbReference>
<dbReference type="PROSITE" id="PS50405">
    <property type="entry name" value="GST_CTER"/>
    <property type="match status" value="1"/>
</dbReference>
<feature type="domain" description="GST N-terminal" evidence="2">
    <location>
        <begin position="1"/>
        <end position="82"/>
    </location>
</feature>
<dbReference type="SUPFAM" id="SSF52833">
    <property type="entry name" value="Thioredoxin-like"/>
    <property type="match status" value="1"/>
</dbReference>
<evidence type="ECO:0000256" key="1">
    <source>
        <dbReference type="RuleBase" id="RU003494"/>
    </source>
</evidence>
<evidence type="ECO:0000313" key="5">
    <source>
        <dbReference type="Proteomes" id="UP000185151"/>
    </source>
</evidence>
<name>A0A1N6GTX9_9BURK</name>
<sequence>MMSLYFAPLACSLATRIALYEAGAHVTYIQVDTRTKRLRDGSDFYPVSPLGQVPVLRTEEGWLLSENAAILPYVADRFPAAQLAPAAGTLQRARLQQWLGFIGTELHKAVFIPLLDSHAPDEVKRYAREKVALRMEILQKQLAETDYLLDGFSVADAYLFAVLNWSPYTGVDLAAWPAVGAHYKRLLVRASVAEALSEEMAIHQQEVTRQAAR</sequence>
<evidence type="ECO:0000259" key="3">
    <source>
        <dbReference type="PROSITE" id="PS50405"/>
    </source>
</evidence>
<dbReference type="InterPro" id="IPR040079">
    <property type="entry name" value="Glutathione_S-Trfase"/>
</dbReference>
<dbReference type="SUPFAM" id="SSF47616">
    <property type="entry name" value="GST C-terminal domain-like"/>
    <property type="match status" value="1"/>
</dbReference>
<dbReference type="InterPro" id="IPR004046">
    <property type="entry name" value="GST_C"/>
</dbReference>
<dbReference type="Pfam" id="PF02798">
    <property type="entry name" value="GST_N"/>
    <property type="match status" value="1"/>
</dbReference>
<protein>
    <submittedName>
        <fullName evidence="4">Glutathione S-transferase</fullName>
    </submittedName>
</protein>
<dbReference type="RefSeq" id="WP_253190007.1">
    <property type="nucleotide sequence ID" value="NZ_FSRU01000001.1"/>
</dbReference>
<dbReference type="PROSITE" id="PS50404">
    <property type="entry name" value="GST_NTER"/>
    <property type="match status" value="1"/>
</dbReference>
<feature type="domain" description="GST C-terminal" evidence="3">
    <location>
        <begin position="88"/>
        <end position="210"/>
    </location>
</feature>
<dbReference type="Proteomes" id="UP000185151">
    <property type="component" value="Unassembled WGS sequence"/>
</dbReference>
<dbReference type="GO" id="GO:0016740">
    <property type="term" value="F:transferase activity"/>
    <property type="evidence" value="ECO:0007669"/>
    <property type="project" value="UniProtKB-KW"/>
</dbReference>
<accession>A0A1N6GTX9</accession>
<keyword evidence="5" id="KW-1185">Reference proteome</keyword>
<dbReference type="InterPro" id="IPR036249">
    <property type="entry name" value="Thioredoxin-like_sf"/>
</dbReference>
<evidence type="ECO:0000313" key="4">
    <source>
        <dbReference type="EMBL" id="SIO11030.1"/>
    </source>
</evidence>
<keyword evidence="4" id="KW-0808">Transferase</keyword>
<dbReference type="InterPro" id="IPR004045">
    <property type="entry name" value="Glutathione_S-Trfase_N"/>
</dbReference>
<dbReference type="SFLD" id="SFLDG01150">
    <property type="entry name" value="Main.1:_Beta-like"/>
    <property type="match status" value="1"/>
</dbReference>
<dbReference type="PANTHER" id="PTHR44051:SF8">
    <property type="entry name" value="GLUTATHIONE S-TRANSFERASE GSTA"/>
    <property type="match status" value="1"/>
</dbReference>
<dbReference type="Pfam" id="PF00043">
    <property type="entry name" value="GST_C"/>
    <property type="match status" value="1"/>
</dbReference>
<dbReference type="SFLD" id="SFLDS00019">
    <property type="entry name" value="Glutathione_Transferase_(cytos"/>
    <property type="match status" value="1"/>
</dbReference>
<dbReference type="CDD" id="cd03057">
    <property type="entry name" value="GST_N_Beta"/>
    <property type="match status" value="1"/>
</dbReference>
<dbReference type="PANTHER" id="PTHR44051">
    <property type="entry name" value="GLUTATHIONE S-TRANSFERASE-RELATED"/>
    <property type="match status" value="1"/>
</dbReference>
<comment type="similarity">
    <text evidence="1">Belongs to the GST superfamily.</text>
</comment>
<organism evidence="4 5">
    <name type="scientific">Paraburkholderia phenazinium</name>
    <dbReference type="NCBI Taxonomy" id="60549"/>
    <lineage>
        <taxon>Bacteria</taxon>
        <taxon>Pseudomonadati</taxon>
        <taxon>Pseudomonadota</taxon>
        <taxon>Betaproteobacteria</taxon>
        <taxon>Burkholderiales</taxon>
        <taxon>Burkholderiaceae</taxon>
        <taxon>Paraburkholderia</taxon>
    </lineage>
</organism>
<dbReference type="CDD" id="cd03188">
    <property type="entry name" value="GST_C_Beta"/>
    <property type="match status" value="1"/>
</dbReference>
<dbReference type="InterPro" id="IPR010987">
    <property type="entry name" value="Glutathione-S-Trfase_C-like"/>
</dbReference>
<proteinExistence type="inferred from homology"/>
<dbReference type="EMBL" id="FSRU01000001">
    <property type="protein sequence ID" value="SIO11030.1"/>
    <property type="molecule type" value="Genomic_DNA"/>
</dbReference>
<evidence type="ECO:0000259" key="2">
    <source>
        <dbReference type="PROSITE" id="PS50404"/>
    </source>
</evidence>
<reference evidence="4 5" key="1">
    <citation type="submission" date="2016-11" db="EMBL/GenBank/DDBJ databases">
        <authorList>
            <person name="Jaros S."/>
            <person name="Januszkiewicz K."/>
            <person name="Wedrychowicz H."/>
        </authorList>
    </citation>
    <scope>NUCLEOTIDE SEQUENCE [LARGE SCALE GENOMIC DNA]</scope>
    <source>
        <strain evidence="4 5">GAS95</strain>
    </source>
</reference>
<dbReference type="SFLD" id="SFLDG00358">
    <property type="entry name" value="Main_(cytGST)"/>
    <property type="match status" value="1"/>
</dbReference>